<reference evidence="2 3" key="1">
    <citation type="submission" date="2020-04" db="EMBL/GenBank/DDBJ databases">
        <title>Whole-genome sequencing of Vibrio spp. from China reveals different genetic environments of blaCTX-M-14 among diverse lineages.</title>
        <authorList>
            <person name="Zheng Z."/>
            <person name="Ye L."/>
            <person name="Chen S."/>
        </authorList>
    </citation>
    <scope>NUCLEOTIDE SEQUENCE [LARGE SCALE GENOMIC DNA]</scope>
    <source>
        <strain evidence="2 3">Vb0551</strain>
    </source>
</reference>
<feature type="non-terminal residue" evidence="2">
    <location>
        <position position="1"/>
    </location>
</feature>
<evidence type="ECO:0000256" key="1">
    <source>
        <dbReference type="SAM" id="Coils"/>
    </source>
</evidence>
<sequence>DELQKQHRETNSLSQKCNELENKLAQSEQVVSDYRARVDQQQKKLDTLLLVSQELFVERARAKMLDEHIASLTRDKERLQEHNTKLIESLTSSHPD</sequence>
<feature type="coiled-coil region" evidence="1">
    <location>
        <begin position="3"/>
        <end position="89"/>
    </location>
</feature>
<dbReference type="Proteomes" id="UP000518904">
    <property type="component" value="Unassembled WGS sequence"/>
</dbReference>
<dbReference type="AlphaFoldDB" id="A0A7Y0SD96"/>
<proteinExistence type="predicted"/>
<organism evidence="2 3">
    <name type="scientific">Vibrio parahaemolyticus</name>
    <dbReference type="NCBI Taxonomy" id="670"/>
    <lineage>
        <taxon>Bacteria</taxon>
        <taxon>Pseudomonadati</taxon>
        <taxon>Pseudomonadota</taxon>
        <taxon>Gammaproteobacteria</taxon>
        <taxon>Vibrionales</taxon>
        <taxon>Vibrionaceae</taxon>
        <taxon>Vibrio</taxon>
    </lineage>
</organism>
<dbReference type="EMBL" id="JABCLB010000059">
    <property type="protein sequence ID" value="NMU81304.1"/>
    <property type="molecule type" value="Genomic_DNA"/>
</dbReference>
<evidence type="ECO:0000313" key="2">
    <source>
        <dbReference type="EMBL" id="NMU81304.1"/>
    </source>
</evidence>
<comment type="caution">
    <text evidence="2">The sequence shown here is derived from an EMBL/GenBank/DDBJ whole genome shotgun (WGS) entry which is preliminary data.</text>
</comment>
<protein>
    <submittedName>
        <fullName evidence="2">Uncharacterized protein</fullName>
    </submittedName>
</protein>
<keyword evidence="1" id="KW-0175">Coiled coil</keyword>
<accession>A0A7Y0SD96</accession>
<feature type="non-terminal residue" evidence="2">
    <location>
        <position position="96"/>
    </location>
</feature>
<gene>
    <name evidence="2" type="ORF">HKB16_00250</name>
</gene>
<name>A0A7Y0SD96_VIBPH</name>
<evidence type="ECO:0000313" key="3">
    <source>
        <dbReference type="Proteomes" id="UP000518904"/>
    </source>
</evidence>